<evidence type="ECO:0000256" key="6">
    <source>
        <dbReference type="ARBA" id="ARBA00023118"/>
    </source>
</evidence>
<evidence type="ECO:0000256" key="8">
    <source>
        <dbReference type="ARBA" id="ARBA00044792"/>
    </source>
</evidence>
<keyword evidence="5" id="KW-0694">RNA-binding</keyword>
<evidence type="ECO:0000256" key="7">
    <source>
        <dbReference type="ARBA" id="ARBA00044753"/>
    </source>
</evidence>
<dbReference type="EMBL" id="DPVG01000268">
    <property type="protein sequence ID" value="HCK24590.1"/>
    <property type="molecule type" value="Genomic_DNA"/>
</dbReference>
<keyword evidence="6" id="KW-0051">Antiviral defense</keyword>
<organism evidence="9 10">
    <name type="scientific">Bacteroides graminisolvens</name>
    <dbReference type="NCBI Taxonomy" id="477666"/>
    <lineage>
        <taxon>Bacteria</taxon>
        <taxon>Pseudomonadati</taxon>
        <taxon>Bacteroidota</taxon>
        <taxon>Bacteroidia</taxon>
        <taxon>Bacteroidales</taxon>
        <taxon>Bacteroidaceae</taxon>
        <taxon>Bacteroides</taxon>
    </lineage>
</organism>
<keyword evidence="1" id="KW-0540">Nuclease</keyword>
<evidence type="ECO:0000256" key="3">
    <source>
        <dbReference type="ARBA" id="ARBA00022759"/>
    </source>
</evidence>
<evidence type="ECO:0000256" key="2">
    <source>
        <dbReference type="ARBA" id="ARBA00022737"/>
    </source>
</evidence>
<evidence type="ECO:0000313" key="10">
    <source>
        <dbReference type="Proteomes" id="UP000263098"/>
    </source>
</evidence>
<feature type="non-terminal residue" evidence="9">
    <location>
        <position position="641"/>
    </location>
</feature>
<dbReference type="InterPro" id="IPR053395">
    <property type="entry name" value="Cas13a_endoribonuclease"/>
</dbReference>
<proteinExistence type="inferred from homology"/>
<reference evidence="9 10" key="1">
    <citation type="journal article" date="2018" name="Nat. Biotechnol.">
        <title>A standardized bacterial taxonomy based on genome phylogeny substantially revises the tree of life.</title>
        <authorList>
            <person name="Parks D.H."/>
            <person name="Chuvochina M."/>
            <person name="Waite D.W."/>
            <person name="Rinke C."/>
            <person name="Skarshewski A."/>
            <person name="Chaumeil P.A."/>
            <person name="Hugenholtz P."/>
        </authorList>
    </citation>
    <scope>NUCLEOTIDE SEQUENCE [LARGE SCALE GENOMIC DNA]</scope>
    <source>
        <strain evidence="9">UBA9667</strain>
    </source>
</reference>
<keyword evidence="2" id="KW-0677">Repeat</keyword>
<evidence type="ECO:0000256" key="5">
    <source>
        <dbReference type="ARBA" id="ARBA00022884"/>
    </source>
</evidence>
<evidence type="ECO:0000256" key="1">
    <source>
        <dbReference type="ARBA" id="ARBA00022722"/>
    </source>
</evidence>
<dbReference type="GO" id="GO:0016787">
    <property type="term" value="F:hydrolase activity"/>
    <property type="evidence" value="ECO:0007669"/>
    <property type="project" value="UniProtKB-KW"/>
</dbReference>
<gene>
    <name evidence="9" type="ORF">DHW31_07420</name>
</gene>
<comment type="caution">
    <text evidence="9">The sequence shown here is derived from an EMBL/GenBank/DDBJ whole genome shotgun (WGS) entry which is preliminary data.</text>
</comment>
<keyword evidence="4" id="KW-0378">Hydrolase</keyword>
<comment type="similarity">
    <text evidence="7">Belongs to the CRISPR-associated endoribonuclease Cas13a family.</text>
</comment>
<keyword evidence="3" id="KW-0255">Endonuclease</keyword>
<dbReference type="GO" id="GO:0003723">
    <property type="term" value="F:RNA binding"/>
    <property type="evidence" value="ECO:0007669"/>
    <property type="project" value="UniProtKB-KW"/>
</dbReference>
<evidence type="ECO:0000256" key="4">
    <source>
        <dbReference type="ARBA" id="ARBA00022801"/>
    </source>
</evidence>
<dbReference type="Proteomes" id="UP000263098">
    <property type="component" value="Unassembled WGS sequence"/>
</dbReference>
<protein>
    <recommendedName>
        <fullName evidence="8">CRISPR-associated endoribonuclease Cas13a</fullName>
    </recommendedName>
</protein>
<evidence type="ECO:0000313" key="9">
    <source>
        <dbReference type="EMBL" id="HCK24590.1"/>
    </source>
</evidence>
<accession>A0A3D2SGF4</accession>
<dbReference type="GO" id="GO:0004519">
    <property type="term" value="F:endonuclease activity"/>
    <property type="evidence" value="ECO:0007669"/>
    <property type="project" value="UniProtKB-KW"/>
</dbReference>
<sequence length="641" mass="74868">MKVSKVKVKVGAGRSSERMVFMRRTSKIGSLVYEDEQRNGKPETDDKTTSILPDKKRDSFILSIVNKTIPKKEIVKKNLGKGFVNEYYNAIAGIIDSFLEKKIVDRKHYIIVNKLTEEEIKQYLNHRFQEANYKYVRDKEEVNFNLPKLLKESAKSNSTAPLQPYKEWAEWHIETKSVRLIRSIQNNRLVIDTQEEAENMSPRKRALLKWENEFLLSHKLDLQDVEKTYLIDDLIHALHEVTYTTNDKGFINGNEYHRFLKKALQSHQQNIFGSRETPNKVNRENAELYSYNMEVVKYLEHYFPIKKTNRRNTLDTKDYYLNGINIKDRVRKQLENAVRNNLVRQGKYTLHTLTTDTANSDNLSKIKADEGFALTMLNQCAFAANNVRNIIDPTQVEDILLDRPFNESLEKFNSAQMLHLSSFFDVKEFNEPLRAIRDAVAKIRHNIIHYKVNALNVIFKIETFGSTEKQYKDTIFGSLLQADMMNVSESLAKQLMTGNVLEYYPMLELKSFFSKNSISLYRSVIPFAPGFKRVMKKGENYQNANNKDDKSKYYNLKIESFLPQESFTKEAYDARYFLLKLIYNNIFLPKFTESTDWFKSTVNGVIALNREENVRKGKKHKIAFAEIRLMDSRDTIGTYAA</sequence>
<dbReference type="NCBIfam" id="NF038188">
    <property type="entry name" value="cas13A_C2c2"/>
    <property type="match status" value="1"/>
</dbReference>
<dbReference type="AlphaFoldDB" id="A0A3D2SGF4"/>
<dbReference type="GO" id="GO:0051607">
    <property type="term" value="P:defense response to virus"/>
    <property type="evidence" value="ECO:0007669"/>
    <property type="project" value="UniProtKB-KW"/>
</dbReference>
<name>A0A3D2SGF4_9BACE</name>